<name>A0A368K9N9_9HYPH</name>
<keyword evidence="3" id="KW-1185">Reference proteome</keyword>
<feature type="transmembrane region" description="Helical" evidence="1">
    <location>
        <begin position="27"/>
        <end position="49"/>
    </location>
</feature>
<keyword evidence="1" id="KW-0812">Transmembrane</keyword>
<evidence type="ECO:0000313" key="2">
    <source>
        <dbReference type="EMBL" id="RCS25112.1"/>
    </source>
</evidence>
<keyword evidence="1" id="KW-1133">Transmembrane helix</keyword>
<organism evidence="2 3">
    <name type="scientific">Phyllobacterium salinisoli</name>
    <dbReference type="NCBI Taxonomy" id="1899321"/>
    <lineage>
        <taxon>Bacteria</taxon>
        <taxon>Pseudomonadati</taxon>
        <taxon>Pseudomonadota</taxon>
        <taxon>Alphaproteobacteria</taxon>
        <taxon>Hyphomicrobiales</taxon>
        <taxon>Phyllobacteriaceae</taxon>
        <taxon>Phyllobacterium</taxon>
    </lineage>
</organism>
<protein>
    <submittedName>
        <fullName evidence="2">TIGR02588 family protein</fullName>
    </submittedName>
</protein>
<reference evidence="2 3" key="1">
    <citation type="submission" date="2018-07" db="EMBL/GenBank/DDBJ databases">
        <title>The draft genome of Phyllobacterium salinisoli.</title>
        <authorList>
            <person name="Liu L."/>
            <person name="Li L."/>
            <person name="Zhang X."/>
            <person name="Liang L."/>
        </authorList>
    </citation>
    <scope>NUCLEOTIDE SEQUENCE [LARGE SCALE GENOMIC DNA]</scope>
    <source>
        <strain evidence="2 3">LLAN61</strain>
    </source>
</reference>
<keyword evidence="1" id="KW-0472">Membrane</keyword>
<dbReference type="EMBL" id="QOZG01000002">
    <property type="protein sequence ID" value="RCS25112.1"/>
    <property type="molecule type" value="Genomic_DNA"/>
</dbReference>
<dbReference type="RefSeq" id="WP_114439556.1">
    <property type="nucleotide sequence ID" value="NZ_QOZG01000002.1"/>
</dbReference>
<accession>A0A368K9N9</accession>
<gene>
    <name evidence="2" type="ORF">DUT91_06710</name>
</gene>
<sequence length="143" mass="15565">MAGKTEQPKAKMPNAAVKEGAAHPVEWIVGAISMLIISGLLGFLLYDAIFAPSEPPRFTYDIGKTKRTDGTFRIPVAITNRGTETAAGVHLRGTLERNGAVVETSEIEFDYVPRNSMRDGVLFFSADPDTAHLRLMVVGYDNP</sequence>
<dbReference type="NCBIfam" id="TIGR02588">
    <property type="entry name" value="TIGR02588 family protein"/>
    <property type="match status" value="1"/>
</dbReference>
<dbReference type="Proteomes" id="UP000253420">
    <property type="component" value="Unassembled WGS sequence"/>
</dbReference>
<dbReference type="AlphaFoldDB" id="A0A368K9N9"/>
<dbReference type="InterPro" id="IPR013417">
    <property type="entry name" value="CHP02588"/>
</dbReference>
<evidence type="ECO:0000256" key="1">
    <source>
        <dbReference type="SAM" id="Phobius"/>
    </source>
</evidence>
<proteinExistence type="predicted"/>
<dbReference type="OrthoDB" id="1445569at2"/>
<evidence type="ECO:0000313" key="3">
    <source>
        <dbReference type="Proteomes" id="UP000253420"/>
    </source>
</evidence>
<comment type="caution">
    <text evidence="2">The sequence shown here is derived from an EMBL/GenBank/DDBJ whole genome shotgun (WGS) entry which is preliminary data.</text>
</comment>